<proteinExistence type="predicted"/>
<dbReference type="EMBL" id="KK914200">
    <property type="protein sequence ID" value="KDP47015.1"/>
    <property type="molecule type" value="Genomic_DNA"/>
</dbReference>
<name>A0A067LQ12_JATCU</name>
<dbReference type="AlphaFoldDB" id="A0A067LQ12"/>
<dbReference type="Proteomes" id="UP000027138">
    <property type="component" value="Unassembled WGS sequence"/>
</dbReference>
<evidence type="ECO:0000256" key="1">
    <source>
        <dbReference type="SAM" id="MobiDB-lite"/>
    </source>
</evidence>
<dbReference type="OrthoDB" id="343838at2759"/>
<organism evidence="2 3">
    <name type="scientific">Jatropha curcas</name>
    <name type="common">Barbados nut</name>
    <dbReference type="NCBI Taxonomy" id="180498"/>
    <lineage>
        <taxon>Eukaryota</taxon>
        <taxon>Viridiplantae</taxon>
        <taxon>Streptophyta</taxon>
        <taxon>Embryophyta</taxon>
        <taxon>Tracheophyta</taxon>
        <taxon>Spermatophyta</taxon>
        <taxon>Magnoliopsida</taxon>
        <taxon>eudicotyledons</taxon>
        <taxon>Gunneridae</taxon>
        <taxon>Pentapetalae</taxon>
        <taxon>rosids</taxon>
        <taxon>fabids</taxon>
        <taxon>Malpighiales</taxon>
        <taxon>Euphorbiaceae</taxon>
        <taxon>Crotonoideae</taxon>
        <taxon>Jatropheae</taxon>
        <taxon>Jatropha</taxon>
    </lineage>
</organism>
<accession>A0A067LQ12</accession>
<evidence type="ECO:0000313" key="3">
    <source>
        <dbReference type="Proteomes" id="UP000027138"/>
    </source>
</evidence>
<sequence>MLHLPASPTPEDQQCGELIKASGLRSVNLKQVIVEDYQAINANNINHACIKKLKGGYTKLEVKKVELEEALKSLDSTMKEQETRHKTEIEALNVEHEKLWEDSKVQAEKIKVLEAKNQELENKLKGFQGQEGSMEEDFSQSLP</sequence>
<keyword evidence="3" id="KW-1185">Reference proteome</keyword>
<feature type="compositionally biased region" description="Acidic residues" evidence="1">
    <location>
        <begin position="133"/>
        <end position="143"/>
    </location>
</feature>
<reference evidence="2 3" key="1">
    <citation type="journal article" date="2014" name="PLoS ONE">
        <title>Global Analysis of Gene Expression Profiles in Physic Nut (Jatropha curcas L.) Seedlings Exposed to Salt Stress.</title>
        <authorList>
            <person name="Zhang L."/>
            <person name="Zhang C."/>
            <person name="Wu P."/>
            <person name="Chen Y."/>
            <person name="Li M."/>
            <person name="Jiang H."/>
            <person name="Wu G."/>
        </authorList>
    </citation>
    <scope>NUCLEOTIDE SEQUENCE [LARGE SCALE GENOMIC DNA]</scope>
    <source>
        <strain evidence="3">cv. GZQX0401</strain>
        <tissue evidence="2">Young leaves</tissue>
    </source>
</reference>
<gene>
    <name evidence="2" type="ORF">JCGZ_10742</name>
</gene>
<evidence type="ECO:0000313" key="2">
    <source>
        <dbReference type="EMBL" id="KDP47015.1"/>
    </source>
</evidence>
<protein>
    <submittedName>
        <fullName evidence="2">Uncharacterized protein</fullName>
    </submittedName>
</protein>
<feature type="region of interest" description="Disordered" evidence="1">
    <location>
        <begin position="123"/>
        <end position="143"/>
    </location>
</feature>